<proteinExistence type="predicted"/>
<protein>
    <submittedName>
        <fullName evidence="2">HDOD domain-containing protein</fullName>
    </submittedName>
</protein>
<dbReference type="Gene3D" id="1.10.3210.10">
    <property type="entry name" value="Hypothetical protein af1432"/>
    <property type="match status" value="1"/>
</dbReference>
<sequence>MAEQLLTPPSIAERFDYWLIAPERVSVMIGKRAPGEVSYEESEQSFTRRQLLKVEKTAIRDKLQTAKVRAEYLAQINQQLHTLVKKKLAQAISDTPAILDKQLNWQDESTDLIDLLTTPSATISKVEAVAAGMPWLYDELLKLVNAPQNRRRDARGMVIGVDTLKTALSFMGIDNVKLVLPALMFRQSIPLITDPFPQVKHKTMEYAVTCARTAEAIAPQFKAQPYPAYLLALLSQLGRSVILKLYFKLFEQVHFDFLQHAQKAKLRDLHSALTQLVPDPAQCIQLINQHGDKLSLHLFEQMVFKRVDLHTPMQQFLQEPDDEDALPLTRTLQQSRYYAKFRMLSDAKLFLEDEAPVFRSGSAISADTFTALQKQSLSQLPVVAEL</sequence>
<dbReference type="SUPFAM" id="SSF109604">
    <property type="entry name" value="HD-domain/PDEase-like"/>
    <property type="match status" value="1"/>
</dbReference>
<name>A0A1M5NTT2_9ALTE</name>
<dbReference type="RefSeq" id="WP_073324300.1">
    <property type="nucleotide sequence ID" value="NZ_FQWD01000005.1"/>
</dbReference>
<dbReference type="AlphaFoldDB" id="A0A1M5NTT2"/>
<evidence type="ECO:0000313" key="3">
    <source>
        <dbReference type="Proteomes" id="UP000184520"/>
    </source>
</evidence>
<evidence type="ECO:0000259" key="1">
    <source>
        <dbReference type="PROSITE" id="PS51833"/>
    </source>
</evidence>
<organism evidence="2 3">
    <name type="scientific">Marisediminitalea aggregata</name>
    <dbReference type="NCBI Taxonomy" id="634436"/>
    <lineage>
        <taxon>Bacteria</taxon>
        <taxon>Pseudomonadati</taxon>
        <taxon>Pseudomonadota</taxon>
        <taxon>Gammaproteobacteria</taxon>
        <taxon>Alteromonadales</taxon>
        <taxon>Alteromonadaceae</taxon>
        <taxon>Marisediminitalea</taxon>
    </lineage>
</organism>
<keyword evidence="3" id="KW-1185">Reference proteome</keyword>
<dbReference type="PROSITE" id="PS51833">
    <property type="entry name" value="HDOD"/>
    <property type="match status" value="1"/>
</dbReference>
<dbReference type="EMBL" id="FQWD01000005">
    <property type="protein sequence ID" value="SHG92855.1"/>
    <property type="molecule type" value="Genomic_DNA"/>
</dbReference>
<evidence type="ECO:0000313" key="2">
    <source>
        <dbReference type="EMBL" id="SHG92855.1"/>
    </source>
</evidence>
<dbReference type="InterPro" id="IPR013976">
    <property type="entry name" value="HDOD"/>
</dbReference>
<gene>
    <name evidence="2" type="ORF">SAMN05216361_3351</name>
</gene>
<reference evidence="3" key="1">
    <citation type="submission" date="2016-11" db="EMBL/GenBank/DDBJ databases">
        <authorList>
            <person name="Varghese N."/>
            <person name="Submissions S."/>
        </authorList>
    </citation>
    <scope>NUCLEOTIDE SEQUENCE [LARGE SCALE GENOMIC DNA]</scope>
    <source>
        <strain evidence="3">CGMCC 1.8995</strain>
    </source>
</reference>
<dbReference type="STRING" id="634436.SAMN05216361_3351"/>
<dbReference type="OrthoDB" id="6233174at2"/>
<accession>A0A1M5NTT2</accession>
<dbReference type="Proteomes" id="UP000184520">
    <property type="component" value="Unassembled WGS sequence"/>
</dbReference>
<feature type="domain" description="HDOD" evidence="1">
    <location>
        <begin position="102"/>
        <end position="293"/>
    </location>
</feature>
<dbReference type="Pfam" id="PF08668">
    <property type="entry name" value="HDOD"/>
    <property type="match status" value="1"/>
</dbReference>